<evidence type="ECO:0000259" key="6">
    <source>
        <dbReference type="PROSITE" id="PS51387"/>
    </source>
</evidence>
<keyword evidence="3" id="KW-0285">Flavoprotein</keyword>
<dbReference type="Gene3D" id="3.30.465.10">
    <property type="match status" value="1"/>
</dbReference>
<dbReference type="InterPro" id="IPR016166">
    <property type="entry name" value="FAD-bd_PCMH"/>
</dbReference>
<dbReference type="Gene3D" id="3.40.462.20">
    <property type="match status" value="1"/>
</dbReference>
<comment type="similarity">
    <text evidence="2">Belongs to the oxygen-dependent FAD-linked oxidoreductase family.</text>
</comment>
<keyword evidence="5" id="KW-0560">Oxidoreductase</keyword>
<dbReference type="SUPFAM" id="SSF56176">
    <property type="entry name" value="FAD-binding/transporter-associated domain-like"/>
    <property type="match status" value="1"/>
</dbReference>
<evidence type="ECO:0000256" key="1">
    <source>
        <dbReference type="ARBA" id="ARBA00001974"/>
    </source>
</evidence>
<comment type="cofactor">
    <cofactor evidence="1">
        <name>FAD</name>
        <dbReference type="ChEBI" id="CHEBI:57692"/>
    </cofactor>
</comment>
<dbReference type="PROSITE" id="PS51387">
    <property type="entry name" value="FAD_PCMH"/>
    <property type="match status" value="1"/>
</dbReference>
<dbReference type="RefSeq" id="WP_179794733.1">
    <property type="nucleotide sequence ID" value="NZ_BAABHP010000014.1"/>
</dbReference>
<evidence type="ECO:0000256" key="4">
    <source>
        <dbReference type="ARBA" id="ARBA00022827"/>
    </source>
</evidence>
<dbReference type="InterPro" id="IPR016169">
    <property type="entry name" value="FAD-bd_PCMH_sub2"/>
</dbReference>
<dbReference type="GO" id="GO:0071949">
    <property type="term" value="F:FAD binding"/>
    <property type="evidence" value="ECO:0007669"/>
    <property type="project" value="InterPro"/>
</dbReference>
<dbReference type="EMBL" id="JACCBN010000001">
    <property type="protein sequence ID" value="NYD37150.1"/>
    <property type="molecule type" value="Genomic_DNA"/>
</dbReference>
<dbReference type="PROSITE" id="PS00862">
    <property type="entry name" value="OX2_COVAL_FAD"/>
    <property type="match status" value="1"/>
</dbReference>
<dbReference type="AlphaFoldDB" id="A0A7Y9J6E5"/>
<dbReference type="InterPro" id="IPR036318">
    <property type="entry name" value="FAD-bd_PCMH-like_sf"/>
</dbReference>
<evidence type="ECO:0000313" key="7">
    <source>
        <dbReference type="EMBL" id="NYD37150.1"/>
    </source>
</evidence>
<protein>
    <recommendedName>
        <fullName evidence="6">FAD-binding PCMH-type domain-containing protein</fullName>
    </recommendedName>
</protein>
<dbReference type="GO" id="GO:0016491">
    <property type="term" value="F:oxidoreductase activity"/>
    <property type="evidence" value="ECO:0007669"/>
    <property type="project" value="UniProtKB-KW"/>
</dbReference>
<dbReference type="Proteomes" id="UP000535890">
    <property type="component" value="Unassembled WGS sequence"/>
</dbReference>
<gene>
    <name evidence="7" type="ORF">BJ983_003252</name>
</gene>
<reference evidence="7 8" key="1">
    <citation type="submission" date="2020-07" db="EMBL/GenBank/DDBJ databases">
        <title>Sequencing the genomes of 1000 actinobacteria strains.</title>
        <authorList>
            <person name="Klenk H.-P."/>
        </authorList>
    </citation>
    <scope>NUCLEOTIDE SEQUENCE [LARGE SCALE GENOMIC DNA]</scope>
    <source>
        <strain evidence="7 8">DSM 45772</strain>
    </source>
</reference>
<organism evidence="7 8">
    <name type="scientific">Actinomycetospora corticicola</name>
    <dbReference type="NCBI Taxonomy" id="663602"/>
    <lineage>
        <taxon>Bacteria</taxon>
        <taxon>Bacillati</taxon>
        <taxon>Actinomycetota</taxon>
        <taxon>Actinomycetes</taxon>
        <taxon>Pseudonocardiales</taxon>
        <taxon>Pseudonocardiaceae</taxon>
        <taxon>Actinomycetospora</taxon>
    </lineage>
</organism>
<dbReference type="PANTHER" id="PTHR42973">
    <property type="entry name" value="BINDING OXIDOREDUCTASE, PUTATIVE (AFU_ORTHOLOGUE AFUA_1G17690)-RELATED"/>
    <property type="match status" value="1"/>
</dbReference>
<dbReference type="InterPro" id="IPR050416">
    <property type="entry name" value="FAD-linked_Oxidoreductase"/>
</dbReference>
<evidence type="ECO:0000313" key="8">
    <source>
        <dbReference type="Proteomes" id="UP000535890"/>
    </source>
</evidence>
<sequence>MTAAPATSTASLAIRSHDPGYDAAVATFNTAHRPRPDLVLEARSPDDVVAGVRRARAEGLAVTVQATGHGIASDLAGSLLISTRHLDDVRVDAGRRVAVVGGGATWAQVIAAATPHGLAPICGSSSGVGVAGFLLGGGHGPLSREFGVGSDHLRRAVVVTGAGELVDTDDDPDLLAALRGGKAGFGIVVELEVDLHPVTRLYGGGIFLPGEAAPAVLPAWRDWVAALPEHASSSVALLRLPPDPSLPPPLQGRFVVHLRFTTTGSTEEGEALIAPMRALGRGERSDGGYDVEPIADMVGEMPFAAIDAVHADPTDPMPVWDSSALLTDLPDTALEALLAVAGPGVETPLIMAELRAFGGAITRRPDLDSVAGRDAPFGLYALGPMVPELVGVVPIVVQGVVDALKPWSAGVLPNFLGAAHGGVVGRAWDDETLVRLLATRTRLDPDGVFGRVGTRIGE</sequence>
<keyword evidence="8" id="KW-1185">Reference proteome</keyword>
<evidence type="ECO:0000256" key="5">
    <source>
        <dbReference type="ARBA" id="ARBA00023002"/>
    </source>
</evidence>
<dbReference type="Pfam" id="PF01565">
    <property type="entry name" value="FAD_binding_4"/>
    <property type="match status" value="1"/>
</dbReference>
<dbReference type="InterPro" id="IPR016167">
    <property type="entry name" value="FAD-bd_PCMH_sub1"/>
</dbReference>
<comment type="caution">
    <text evidence="7">The sequence shown here is derived from an EMBL/GenBank/DDBJ whole genome shotgun (WGS) entry which is preliminary data.</text>
</comment>
<dbReference type="PANTHER" id="PTHR42973:SF39">
    <property type="entry name" value="FAD-BINDING PCMH-TYPE DOMAIN-CONTAINING PROTEIN"/>
    <property type="match status" value="1"/>
</dbReference>
<dbReference type="InterPro" id="IPR006094">
    <property type="entry name" value="Oxid_FAD_bind_N"/>
</dbReference>
<keyword evidence="4" id="KW-0274">FAD</keyword>
<evidence type="ECO:0000256" key="3">
    <source>
        <dbReference type="ARBA" id="ARBA00022630"/>
    </source>
</evidence>
<dbReference type="InterPro" id="IPR006093">
    <property type="entry name" value="Oxy_OxRdtase_FAD_BS"/>
</dbReference>
<name>A0A7Y9J6E5_9PSEU</name>
<accession>A0A7Y9J6E5</accession>
<dbReference type="Gene3D" id="3.30.43.10">
    <property type="entry name" value="Uridine Diphospho-n-acetylenolpyruvylglucosamine Reductase, domain 2"/>
    <property type="match status" value="1"/>
</dbReference>
<evidence type="ECO:0000256" key="2">
    <source>
        <dbReference type="ARBA" id="ARBA00005466"/>
    </source>
</evidence>
<proteinExistence type="inferred from homology"/>
<feature type="domain" description="FAD-binding PCMH-type" evidence="6">
    <location>
        <begin position="32"/>
        <end position="198"/>
    </location>
</feature>